<dbReference type="Proteomes" id="UP000195569">
    <property type="component" value="Unassembled WGS sequence"/>
</dbReference>
<protein>
    <submittedName>
        <fullName evidence="2">Uncharacterized protein</fullName>
    </submittedName>
</protein>
<proteinExistence type="predicted"/>
<gene>
    <name evidence="2" type="ORF">BN2476_160060</name>
</gene>
<organism evidence="2 3">
    <name type="scientific">Paraburkholderia piptadeniae</name>
    <dbReference type="NCBI Taxonomy" id="1701573"/>
    <lineage>
        <taxon>Bacteria</taxon>
        <taxon>Pseudomonadati</taxon>
        <taxon>Pseudomonadota</taxon>
        <taxon>Betaproteobacteria</taxon>
        <taxon>Burkholderiales</taxon>
        <taxon>Burkholderiaceae</taxon>
        <taxon>Paraburkholderia</taxon>
    </lineage>
</organism>
<accession>A0A1N7RSQ4</accession>
<sequence length="106" mass="12273">MVRDQPSVQRPAGALTATPAERVAKSRPYATHASLHTNHGLGLIDNETIHRVIHCFGAQLFMHMASVDNFGRRLRASRRRRADKSFMLRHRTYLKRPRERDISPFR</sequence>
<keyword evidence="3" id="KW-1185">Reference proteome</keyword>
<dbReference type="AlphaFoldDB" id="A0A1N7RSQ4"/>
<evidence type="ECO:0000313" key="2">
    <source>
        <dbReference type="EMBL" id="SIT38157.1"/>
    </source>
</evidence>
<name>A0A1N7RSQ4_9BURK</name>
<dbReference type="EMBL" id="CYGY02000016">
    <property type="protein sequence ID" value="SIT38157.1"/>
    <property type="molecule type" value="Genomic_DNA"/>
</dbReference>
<reference evidence="2" key="1">
    <citation type="submission" date="2016-12" db="EMBL/GenBank/DDBJ databases">
        <authorList>
            <person name="Moulin L."/>
        </authorList>
    </citation>
    <scope>NUCLEOTIDE SEQUENCE [LARGE SCALE GENOMIC DNA]</scope>
    <source>
        <strain evidence="2">STM 7183</strain>
    </source>
</reference>
<comment type="caution">
    <text evidence="2">The sequence shown here is derived from an EMBL/GenBank/DDBJ whole genome shotgun (WGS) entry which is preliminary data.</text>
</comment>
<evidence type="ECO:0000313" key="3">
    <source>
        <dbReference type="Proteomes" id="UP000195569"/>
    </source>
</evidence>
<feature type="region of interest" description="Disordered" evidence="1">
    <location>
        <begin position="1"/>
        <end position="23"/>
    </location>
</feature>
<evidence type="ECO:0000256" key="1">
    <source>
        <dbReference type="SAM" id="MobiDB-lite"/>
    </source>
</evidence>